<gene>
    <name evidence="2" type="ORF">AVEN_260928_1</name>
</gene>
<dbReference type="Proteomes" id="UP000499080">
    <property type="component" value="Unassembled WGS sequence"/>
</dbReference>
<feature type="region of interest" description="Disordered" evidence="1">
    <location>
        <begin position="1"/>
        <end position="28"/>
    </location>
</feature>
<evidence type="ECO:0000313" key="2">
    <source>
        <dbReference type="EMBL" id="GBO41795.1"/>
    </source>
</evidence>
<evidence type="ECO:0000256" key="1">
    <source>
        <dbReference type="SAM" id="MobiDB-lite"/>
    </source>
</evidence>
<dbReference type="AlphaFoldDB" id="A0A4Y2WWH4"/>
<organism evidence="2 3">
    <name type="scientific">Araneus ventricosus</name>
    <name type="common">Orbweaver spider</name>
    <name type="synonym">Epeira ventricosa</name>
    <dbReference type="NCBI Taxonomy" id="182803"/>
    <lineage>
        <taxon>Eukaryota</taxon>
        <taxon>Metazoa</taxon>
        <taxon>Ecdysozoa</taxon>
        <taxon>Arthropoda</taxon>
        <taxon>Chelicerata</taxon>
        <taxon>Arachnida</taxon>
        <taxon>Araneae</taxon>
        <taxon>Araneomorphae</taxon>
        <taxon>Entelegynae</taxon>
        <taxon>Araneoidea</taxon>
        <taxon>Araneidae</taxon>
        <taxon>Araneus</taxon>
    </lineage>
</organism>
<dbReference type="EMBL" id="BGPR01067623">
    <property type="protein sequence ID" value="GBO41795.1"/>
    <property type="molecule type" value="Genomic_DNA"/>
</dbReference>
<sequence length="28" mass="3054">MTTLRHRARSQDVDGSSSLGCHGKNENP</sequence>
<protein>
    <submittedName>
        <fullName evidence="2">Uncharacterized protein</fullName>
    </submittedName>
</protein>
<feature type="non-terminal residue" evidence="2">
    <location>
        <position position="28"/>
    </location>
</feature>
<reference evidence="2 3" key="1">
    <citation type="journal article" date="2019" name="Sci. Rep.">
        <title>Orb-weaving spider Araneus ventricosus genome elucidates the spidroin gene catalogue.</title>
        <authorList>
            <person name="Kono N."/>
            <person name="Nakamura H."/>
            <person name="Ohtoshi R."/>
            <person name="Moran D.A.P."/>
            <person name="Shinohara A."/>
            <person name="Yoshida Y."/>
            <person name="Fujiwara M."/>
            <person name="Mori M."/>
            <person name="Tomita M."/>
            <person name="Arakawa K."/>
        </authorList>
    </citation>
    <scope>NUCLEOTIDE SEQUENCE [LARGE SCALE GENOMIC DNA]</scope>
</reference>
<accession>A0A4Y2WWH4</accession>
<name>A0A4Y2WWH4_ARAVE</name>
<comment type="caution">
    <text evidence="2">The sequence shown here is derived from an EMBL/GenBank/DDBJ whole genome shotgun (WGS) entry which is preliminary data.</text>
</comment>
<proteinExistence type="predicted"/>
<keyword evidence="3" id="KW-1185">Reference proteome</keyword>
<evidence type="ECO:0000313" key="3">
    <source>
        <dbReference type="Proteomes" id="UP000499080"/>
    </source>
</evidence>